<dbReference type="OrthoDB" id="3055780at2759"/>
<sequence length="125" mass="14413">DDGGAHCGRAREHMQKQKNLQKLLDADSPLAFWRCIRDWSDSKLHPQQVSASQLQEIFSQRLNPLPEPPTHFDENVRALNRALSRSIPGRMLDASEEHFFPREVTEQDVALAKKHIRKRHSKGAR</sequence>
<reference evidence="1" key="1">
    <citation type="journal article" date="2019" name="Environ. Microbiol.">
        <title>Fungal ecological strategies reflected in gene transcription - a case study of two litter decomposers.</title>
        <authorList>
            <person name="Barbi F."/>
            <person name="Kohler A."/>
            <person name="Barry K."/>
            <person name="Baskaran P."/>
            <person name="Daum C."/>
            <person name="Fauchery L."/>
            <person name="Ihrmark K."/>
            <person name="Kuo A."/>
            <person name="LaButti K."/>
            <person name="Lipzen A."/>
            <person name="Morin E."/>
            <person name="Grigoriev I.V."/>
            <person name="Henrissat B."/>
            <person name="Lindahl B."/>
            <person name="Martin F."/>
        </authorList>
    </citation>
    <scope>NUCLEOTIDE SEQUENCE</scope>
    <source>
        <strain evidence="1">JB14</strain>
    </source>
</reference>
<dbReference type="AlphaFoldDB" id="A0A6A4I8N3"/>
<name>A0A6A4I8N3_9AGAR</name>
<proteinExistence type="predicted"/>
<organism evidence="1 2">
    <name type="scientific">Gymnopus androsaceus JB14</name>
    <dbReference type="NCBI Taxonomy" id="1447944"/>
    <lineage>
        <taxon>Eukaryota</taxon>
        <taxon>Fungi</taxon>
        <taxon>Dikarya</taxon>
        <taxon>Basidiomycota</taxon>
        <taxon>Agaricomycotina</taxon>
        <taxon>Agaricomycetes</taxon>
        <taxon>Agaricomycetidae</taxon>
        <taxon>Agaricales</taxon>
        <taxon>Marasmiineae</taxon>
        <taxon>Omphalotaceae</taxon>
        <taxon>Gymnopus</taxon>
    </lineage>
</organism>
<dbReference type="Proteomes" id="UP000799118">
    <property type="component" value="Unassembled WGS sequence"/>
</dbReference>
<accession>A0A6A4I8N3</accession>
<protein>
    <submittedName>
        <fullName evidence="1">Uncharacterized protein</fullName>
    </submittedName>
</protein>
<feature type="non-terminal residue" evidence="1">
    <location>
        <position position="1"/>
    </location>
</feature>
<dbReference type="EMBL" id="ML769399">
    <property type="protein sequence ID" value="KAE9406921.1"/>
    <property type="molecule type" value="Genomic_DNA"/>
</dbReference>
<evidence type="ECO:0000313" key="2">
    <source>
        <dbReference type="Proteomes" id="UP000799118"/>
    </source>
</evidence>
<keyword evidence="2" id="KW-1185">Reference proteome</keyword>
<gene>
    <name evidence="1" type="ORF">BT96DRAFT_754953</name>
</gene>
<evidence type="ECO:0000313" key="1">
    <source>
        <dbReference type="EMBL" id="KAE9406921.1"/>
    </source>
</evidence>
<feature type="non-terminal residue" evidence="1">
    <location>
        <position position="125"/>
    </location>
</feature>